<name>A0A3M5EM62_PSEAI</name>
<dbReference type="EMBL" id="RBSQ01000177">
    <property type="protein sequence ID" value="RMS63445.1"/>
    <property type="molecule type" value="Genomic_DNA"/>
</dbReference>
<dbReference type="InterPro" id="IPR040442">
    <property type="entry name" value="Pyrv_kinase-like_dom_sf"/>
</dbReference>
<comment type="caution">
    <text evidence="1">The sequence shown here is derived from an EMBL/GenBank/DDBJ whole genome shotgun (WGS) entry which is preliminary data.</text>
</comment>
<sequence length="57" mass="6526">MVNGHAAYFAAIKATYDCLREERGAVASDLTASELSKKYTFPEEYQAWARDYMEVKE</sequence>
<accession>A0A3M5EM62</accession>
<gene>
    <name evidence="1" type="ORF">ALP65_03683</name>
</gene>
<organism evidence="1 2">
    <name type="scientific">Pseudomonas aeruginosa</name>
    <dbReference type="NCBI Taxonomy" id="287"/>
    <lineage>
        <taxon>Bacteria</taxon>
        <taxon>Pseudomonadati</taxon>
        <taxon>Pseudomonadota</taxon>
        <taxon>Gammaproteobacteria</taxon>
        <taxon>Pseudomonadales</taxon>
        <taxon>Pseudomonadaceae</taxon>
        <taxon>Pseudomonas</taxon>
    </lineage>
</organism>
<evidence type="ECO:0000313" key="1">
    <source>
        <dbReference type="EMBL" id="RMS63445.1"/>
    </source>
</evidence>
<evidence type="ECO:0000313" key="2">
    <source>
        <dbReference type="Proteomes" id="UP000270834"/>
    </source>
</evidence>
<dbReference type="Proteomes" id="UP000270834">
    <property type="component" value="Unassembled WGS sequence"/>
</dbReference>
<dbReference type="Gene3D" id="3.20.20.60">
    <property type="entry name" value="Phosphoenolpyruvate-binding domains"/>
    <property type="match status" value="1"/>
</dbReference>
<reference evidence="1 2" key="1">
    <citation type="submission" date="2018-08" db="EMBL/GenBank/DDBJ databases">
        <title>Recombination of ecologically and evolutionarily significant loci maintains genetic cohesion in the Pseudomonas syringae species complex.</title>
        <authorList>
            <person name="Dillon M."/>
            <person name="Thakur S."/>
            <person name="Almeida R.N.D."/>
            <person name="Weir B.S."/>
            <person name="Guttman D.S."/>
        </authorList>
    </citation>
    <scope>NUCLEOTIDE SEQUENCE [LARGE SCALE GENOMIC DNA]</scope>
    <source>
        <strain evidence="1 2">ICMP 7846</strain>
    </source>
</reference>
<proteinExistence type="predicted"/>
<protein>
    <submittedName>
        <fullName evidence="1">Uncharacterized protein</fullName>
    </submittedName>
</protein>
<dbReference type="AlphaFoldDB" id="A0A3M5EM62"/>